<protein>
    <submittedName>
        <fullName evidence="1">Uncharacterized protein</fullName>
    </submittedName>
</protein>
<reference evidence="1 2" key="1">
    <citation type="submission" date="2019-01" db="EMBL/GenBank/DDBJ databases">
        <title>Mucilaginibacter antarcticum sp. nov., isolated from antarctic soil.</title>
        <authorList>
            <person name="Yan Y.-Q."/>
            <person name="Du Z.-J."/>
        </authorList>
    </citation>
    <scope>NUCLEOTIDE SEQUENCE [LARGE SCALE GENOMIC DNA]</scope>
    <source>
        <strain evidence="1 2">F01003</strain>
    </source>
</reference>
<sequence length="236" mass="26924">MKKLTVTLFAACSLIFFSCRKDAKLVQPNIETTISGRFYDDINKEPYQYVKLKIAEYKRHTGFYGGYDYQLISYRDSTITGIDGTYKIHFTTSGNGSNYFLEFNEIPETVNVSEKGNQPGAQNLRSKLIENLGTVLTYDFDFAKRYFMKTRVIVHDNPYPVLSITAFGQVQVYGKNKDTLINIPFFKYPGGFHLNFSVTDPVTHVTYKAPNVPLNPVVDKDTIEGGTYELYPAKFQ</sequence>
<accession>A0A3S3WZC1</accession>
<organism evidence="1 2">
    <name type="scientific">Mucilaginibacter gilvus</name>
    <dbReference type="NCBI Taxonomy" id="2305909"/>
    <lineage>
        <taxon>Bacteria</taxon>
        <taxon>Pseudomonadati</taxon>
        <taxon>Bacteroidota</taxon>
        <taxon>Sphingobacteriia</taxon>
        <taxon>Sphingobacteriales</taxon>
        <taxon>Sphingobacteriaceae</taxon>
        <taxon>Mucilaginibacter</taxon>
    </lineage>
</organism>
<gene>
    <name evidence="1" type="ORF">EPL05_22675</name>
</gene>
<dbReference type="Proteomes" id="UP000286701">
    <property type="component" value="Unassembled WGS sequence"/>
</dbReference>
<dbReference type="PROSITE" id="PS51257">
    <property type="entry name" value="PROKAR_LIPOPROTEIN"/>
    <property type="match status" value="1"/>
</dbReference>
<name>A0A3S3WZC1_9SPHI</name>
<evidence type="ECO:0000313" key="2">
    <source>
        <dbReference type="Proteomes" id="UP000286701"/>
    </source>
</evidence>
<dbReference type="AlphaFoldDB" id="A0A3S3WZC1"/>
<proteinExistence type="predicted"/>
<keyword evidence="2" id="KW-1185">Reference proteome</keyword>
<dbReference type="RefSeq" id="WP_128536276.1">
    <property type="nucleotide sequence ID" value="NZ_SBIW01000029.1"/>
</dbReference>
<dbReference type="EMBL" id="SBIW01000029">
    <property type="protein sequence ID" value="RWY47119.1"/>
    <property type="molecule type" value="Genomic_DNA"/>
</dbReference>
<comment type="caution">
    <text evidence="1">The sequence shown here is derived from an EMBL/GenBank/DDBJ whole genome shotgun (WGS) entry which is preliminary data.</text>
</comment>
<dbReference type="OrthoDB" id="1344211at2"/>
<evidence type="ECO:0000313" key="1">
    <source>
        <dbReference type="EMBL" id="RWY47119.1"/>
    </source>
</evidence>